<name>A0A0K1MQF3_LACPA</name>
<dbReference type="AlphaFoldDB" id="A0A0K1MQF3"/>
<accession>A0A125YD08</accession>
<accession>K0N7Z1</accession>
<protein>
    <submittedName>
        <fullName evidence="1">Uncharacterized protein</fullName>
    </submittedName>
</protein>
<accession>A0A0K1MQF3</accession>
<dbReference type="PATRIC" id="fig|1597.20.peg.372"/>
<evidence type="ECO:0000313" key="1">
    <source>
        <dbReference type="EMBL" id="CRL16929.1"/>
    </source>
</evidence>
<dbReference type="EMBL" id="LN846901">
    <property type="protein sequence ID" value="CRL16929.1"/>
    <property type="molecule type" value="Genomic_DNA"/>
</dbReference>
<dbReference type="KEGG" id="lcs:LCBD_0358"/>
<proteinExistence type="predicted"/>
<sequence length="39" mass="4723">MALFKWRTNDGKENNQRYPLDVTTEEKRQLKALCRIVKE</sequence>
<dbReference type="KEGG" id="lce:LC2W_0352"/>
<organism evidence="1">
    <name type="scientific">Lacticaseibacillus paracasei</name>
    <name type="common">Lactobacillus paracasei</name>
    <dbReference type="NCBI Taxonomy" id="1597"/>
    <lineage>
        <taxon>Bacteria</taxon>
        <taxon>Bacillati</taxon>
        <taxon>Bacillota</taxon>
        <taxon>Bacilli</taxon>
        <taxon>Lactobacillales</taxon>
        <taxon>Lactobacillaceae</taxon>
        <taxon>Lacticaseibacillus</taxon>
    </lineage>
</organism>
<reference evidence="1" key="1">
    <citation type="journal article" date="2015" name="Front. Microbiol.">
        <title>The vaginal isolate Lactobacillus paracasei LPC-S01 (DSM 26760) is suitable for oral administration.</title>
        <authorList>
            <person name="Balzaretti S."/>
            <person name="Taverniti V."/>
            <person name="Rondini G."/>
            <person name="Marcolegio G."/>
            <person name="Minuzzo M."/>
            <person name="Remagni M.C."/>
            <person name="Fiore W."/>
            <person name="Arioli S."/>
            <person name="Guglielmetti S."/>
        </authorList>
    </citation>
    <scope>NUCLEOTIDE SEQUENCE</scope>
    <source>
        <strain evidence="1">LPC-S01</strain>
    </source>
</reference>